<sequence>MTLSASQADSVIMVASEEAVVEAERGDPRGVGDDCSAIRRAVRSQRRQKEGQVEVALTARQWDVAVAAIDWAVLRAVRDGEAEFADAFTEARDAVLAQAAEHLPVHIRQEVTARHRLTVGDAYGYILFQPSWRGSYGFGRIDESMLDGYNTPFLDTIGVGKAVAVQVRTGEVDVEIRVLPAAPEADDDSWETTAEITQQWTNFPYPELVLAVPGNEGTVLWDLATELWPHITYRMRLSVNSGNRDAEAHLVRMWPDHAAPPTVVQR</sequence>
<gene>
    <name evidence="1" type="ORF">GCM10022254_16390</name>
</gene>
<reference evidence="2" key="1">
    <citation type="journal article" date="2019" name="Int. J. Syst. Evol. Microbiol.">
        <title>The Global Catalogue of Microorganisms (GCM) 10K type strain sequencing project: providing services to taxonomists for standard genome sequencing and annotation.</title>
        <authorList>
            <consortium name="The Broad Institute Genomics Platform"/>
            <consortium name="The Broad Institute Genome Sequencing Center for Infectious Disease"/>
            <person name="Wu L."/>
            <person name="Ma J."/>
        </authorList>
    </citation>
    <scope>NUCLEOTIDE SEQUENCE [LARGE SCALE GENOMIC DNA]</scope>
    <source>
        <strain evidence="2">JCM 17440</strain>
    </source>
</reference>
<evidence type="ECO:0000313" key="1">
    <source>
        <dbReference type="EMBL" id="GAA4227806.1"/>
    </source>
</evidence>
<comment type="caution">
    <text evidence="1">The sequence shown here is derived from an EMBL/GenBank/DDBJ whole genome shotgun (WGS) entry which is preliminary data.</text>
</comment>
<dbReference type="RefSeq" id="WP_344892224.1">
    <property type="nucleotide sequence ID" value="NZ_BAABAS010000004.1"/>
</dbReference>
<dbReference type="EMBL" id="BAABAS010000004">
    <property type="protein sequence ID" value="GAA4227806.1"/>
    <property type="molecule type" value="Genomic_DNA"/>
</dbReference>
<name>A0ABP8BVQ6_9ACTN</name>
<dbReference type="Proteomes" id="UP001501710">
    <property type="component" value="Unassembled WGS sequence"/>
</dbReference>
<proteinExistence type="predicted"/>
<organism evidence="1 2">
    <name type="scientific">Actinomadura meridiana</name>
    <dbReference type="NCBI Taxonomy" id="559626"/>
    <lineage>
        <taxon>Bacteria</taxon>
        <taxon>Bacillati</taxon>
        <taxon>Actinomycetota</taxon>
        <taxon>Actinomycetes</taxon>
        <taxon>Streptosporangiales</taxon>
        <taxon>Thermomonosporaceae</taxon>
        <taxon>Actinomadura</taxon>
    </lineage>
</organism>
<evidence type="ECO:0000313" key="2">
    <source>
        <dbReference type="Proteomes" id="UP001501710"/>
    </source>
</evidence>
<keyword evidence="2" id="KW-1185">Reference proteome</keyword>
<accession>A0ABP8BVQ6</accession>
<protein>
    <submittedName>
        <fullName evidence="1">Uncharacterized protein</fullName>
    </submittedName>
</protein>